<organism evidence="1 2">
    <name type="scientific">Pseudooceanicola albus</name>
    <dbReference type="NCBI Taxonomy" id="2692189"/>
    <lineage>
        <taxon>Bacteria</taxon>
        <taxon>Pseudomonadati</taxon>
        <taxon>Pseudomonadota</taxon>
        <taxon>Alphaproteobacteria</taxon>
        <taxon>Rhodobacterales</taxon>
        <taxon>Paracoccaceae</taxon>
        <taxon>Pseudooceanicola</taxon>
    </lineage>
</organism>
<dbReference type="Proteomes" id="UP000477911">
    <property type="component" value="Unassembled WGS sequence"/>
</dbReference>
<name>A0A6L7FYG1_9RHOB</name>
<evidence type="ECO:0000313" key="1">
    <source>
        <dbReference type="EMBL" id="MXN16330.1"/>
    </source>
</evidence>
<evidence type="ECO:0000313" key="2">
    <source>
        <dbReference type="Proteomes" id="UP000477911"/>
    </source>
</evidence>
<reference evidence="1 2" key="1">
    <citation type="submission" date="2019-12" db="EMBL/GenBank/DDBJ databases">
        <authorList>
            <person name="Li M."/>
        </authorList>
    </citation>
    <scope>NUCLEOTIDE SEQUENCE [LARGE SCALE GENOMIC DNA]</scope>
    <source>
        <strain evidence="1 2">GBMRC 2024</strain>
    </source>
</reference>
<comment type="caution">
    <text evidence="1">The sequence shown here is derived from an EMBL/GenBank/DDBJ whole genome shotgun (WGS) entry which is preliminary data.</text>
</comment>
<accession>A0A6L7FYG1</accession>
<dbReference type="RefSeq" id="WP_160890874.1">
    <property type="nucleotide sequence ID" value="NZ_WUMU01000001.1"/>
</dbReference>
<keyword evidence="2" id="KW-1185">Reference proteome</keyword>
<gene>
    <name evidence="1" type="ORF">GR170_00670</name>
</gene>
<dbReference type="AlphaFoldDB" id="A0A6L7FYG1"/>
<proteinExistence type="predicted"/>
<protein>
    <submittedName>
        <fullName evidence="1">Uncharacterized protein</fullName>
    </submittedName>
</protein>
<dbReference type="EMBL" id="WUMU01000001">
    <property type="protein sequence ID" value="MXN16330.1"/>
    <property type="molecule type" value="Genomic_DNA"/>
</dbReference>
<sequence length="142" mass="16332">MPNSDPQIGDVYYYPYIWQRQIKEDGEDAVAEKYRPCCVAIRLPVLIDGVDVYLLSISTKDYFDRADRIVIPPEEIALINGLDPRVTSYLTVCEYSETIHNSPVFSEMQYRGTFSINFMKNVVTPKIRPMLEMAISKRQAGK</sequence>